<gene>
    <name evidence="2" type="ORF">RF11_09101</name>
</gene>
<dbReference type="EMBL" id="JWZT01000858">
    <property type="protein sequence ID" value="KII73385.1"/>
    <property type="molecule type" value="Genomic_DNA"/>
</dbReference>
<evidence type="ECO:0000256" key="1">
    <source>
        <dbReference type="SAM" id="Phobius"/>
    </source>
</evidence>
<name>A0A0C2NAI2_THEKT</name>
<dbReference type="AlphaFoldDB" id="A0A0C2NAI2"/>
<keyword evidence="3" id="KW-1185">Reference proteome</keyword>
<keyword evidence="1" id="KW-1133">Transmembrane helix</keyword>
<keyword evidence="1" id="KW-0472">Membrane</keyword>
<comment type="caution">
    <text evidence="2">The sequence shown here is derived from an EMBL/GenBank/DDBJ whole genome shotgun (WGS) entry which is preliminary data.</text>
</comment>
<evidence type="ECO:0000313" key="2">
    <source>
        <dbReference type="EMBL" id="KII73385.1"/>
    </source>
</evidence>
<accession>A0A0C2NAI2</accession>
<keyword evidence="1" id="KW-0812">Transmembrane</keyword>
<protein>
    <submittedName>
        <fullName evidence="2">Uncharacterized protein</fullName>
    </submittedName>
</protein>
<feature type="transmembrane region" description="Helical" evidence="1">
    <location>
        <begin position="68"/>
        <end position="89"/>
    </location>
</feature>
<proteinExistence type="predicted"/>
<evidence type="ECO:0000313" key="3">
    <source>
        <dbReference type="Proteomes" id="UP000031668"/>
    </source>
</evidence>
<dbReference type="Proteomes" id="UP000031668">
    <property type="component" value="Unassembled WGS sequence"/>
</dbReference>
<organism evidence="2 3">
    <name type="scientific">Thelohanellus kitauei</name>
    <name type="common">Myxosporean</name>
    <dbReference type="NCBI Taxonomy" id="669202"/>
    <lineage>
        <taxon>Eukaryota</taxon>
        <taxon>Metazoa</taxon>
        <taxon>Cnidaria</taxon>
        <taxon>Myxozoa</taxon>
        <taxon>Myxosporea</taxon>
        <taxon>Bivalvulida</taxon>
        <taxon>Platysporina</taxon>
        <taxon>Myxobolidae</taxon>
        <taxon>Thelohanellus</taxon>
    </lineage>
</organism>
<sequence>MLPNDKKKLLKSLYKPTENLITTTENIVLPMDADIRRLYLIITVMYIRRFFGRKLSKYYAFIRWRNRIGVGVCLSFAVLAIIKGATLPFDVPAYWDREYSFYEPLIGTEEFYQRLDRGERWLQEMFEKAEKDKSTKRT</sequence>
<reference evidence="2 3" key="1">
    <citation type="journal article" date="2014" name="Genome Biol. Evol.">
        <title>The genome of the myxosporean Thelohanellus kitauei shows adaptations to nutrient acquisition within its fish host.</title>
        <authorList>
            <person name="Yang Y."/>
            <person name="Xiong J."/>
            <person name="Zhou Z."/>
            <person name="Huo F."/>
            <person name="Miao W."/>
            <person name="Ran C."/>
            <person name="Liu Y."/>
            <person name="Zhang J."/>
            <person name="Feng J."/>
            <person name="Wang M."/>
            <person name="Wang M."/>
            <person name="Wang L."/>
            <person name="Yao B."/>
        </authorList>
    </citation>
    <scope>NUCLEOTIDE SEQUENCE [LARGE SCALE GENOMIC DNA]</scope>
    <source>
        <strain evidence="2">Wuqing</strain>
    </source>
</reference>